<reference evidence="2" key="1">
    <citation type="journal article" date="2020" name="mSystems">
        <title>Genome- and Community-Level Interaction Insights into Carbon Utilization and Element Cycling Functions of Hydrothermarchaeota in Hydrothermal Sediment.</title>
        <authorList>
            <person name="Zhou Z."/>
            <person name="Liu Y."/>
            <person name="Xu W."/>
            <person name="Pan J."/>
            <person name="Luo Z.H."/>
            <person name="Li M."/>
        </authorList>
    </citation>
    <scope>NUCLEOTIDE SEQUENCE [LARGE SCALE GENOMIC DNA]</scope>
    <source>
        <strain evidence="2">HyVt-115</strain>
    </source>
</reference>
<dbReference type="InterPro" id="IPR025263">
    <property type="entry name" value="YhdP_central"/>
</dbReference>
<dbReference type="PANTHER" id="PTHR30441">
    <property type="entry name" value="DUF748 DOMAIN-CONTAINING PROTEIN"/>
    <property type="match status" value="1"/>
</dbReference>
<organism evidence="2">
    <name type="scientific">Thermosulfidibacter takaii</name>
    <dbReference type="NCBI Taxonomy" id="412593"/>
    <lineage>
        <taxon>Bacteria</taxon>
        <taxon>Pseudomonadati</taxon>
        <taxon>Thermosulfidibacterota</taxon>
        <taxon>Thermosulfidibacteria</taxon>
        <taxon>Thermosulfidibacterales</taxon>
        <taxon>Thermosulfidibacteraceae</taxon>
    </lineage>
</organism>
<evidence type="ECO:0000313" key="2">
    <source>
        <dbReference type="EMBL" id="HDD52995.1"/>
    </source>
</evidence>
<accession>A0A7C0Y5R6</accession>
<sequence>KISLPPGRLKLSVSMTSSVVSSLKVGGWLEPEDLKGELDVDLGGFQLHKLLHWLSLSFPMEPTDSLVNLSVSMEFQGLREVKGRLKGSVPRLLLKGQKGIPAIECRSFNAGFSKIGSAWQVILKELALAHPGIRLSGRFFMDSAGESVSLTLKGESVDVSSVRKVALFLAGSHPTVEKIFHIVRAGEVPSIVFEDRASSPKGLGKLENMVIRGSIKNGIIVVPKELLTIKDVGGRVFISKGFLNGEGLVGRLGNSRILSGTLRLGLRGKDFPLHLEADVDADLSQLPGILKRVLKGGVLLSEINRMKDVKGRALGRLVLAETTRVERVEVEARSLKLSCLYDRVPYPIRIEGGGFSYKGSRIRVMGLKGSLGKSAFGNLSAWIDWGSEQKGVGLNKSQHSPGLYLKVSSMAGELVLDEIYPWITSYRDVKEALGDFPFMKGLLWIETLTLEGSPLQPAQWKFKMVGKVKGFSMGFTLFPAPLQMDTGKVSITPRRLAFRDCIVRLLDASARVSGGLEGYMRGVDRLELSMDGRFGPKAADWVYRFINLPQEYRFKSPLALKGARLLWERKGRTDFSGLVEVGSAKADVDLEVLGDLLLIRKLNLTGAGSSAHIGLTLRGRALSINFSGTLNREVLDLLLEKNTLLKGWVKGDFAAHIALDKVADFSAKGNLEVKGLTYLWGVRMPLGIDEASVEACGTALEVKKAFLSLKHSSLAVEGKVELVEDRLHMDLDLSSSSLDVKEIEEFFGKEDEREPKGKWDLPIGGEVRARIFSLFYGDYTWSPVKARVLLSPNQVKVVVEKALICGIATPGTITFLPGKITMKIKVRARKRDFGSTLYCLFDEERLAQGTFSLKGYLTARGKEDPLSEDSTGEFHLKAGKGRVYRLTLISKIFAVLNVTDIFRGKLPDLAKEGFAYSSMKMKAHFKNGVLLVDEGIINGDSMRIFADGRVDFVKERLNLTVLVAPFKTLDTVVSHIPLLGRVLTGKSRTLVSFPVRVTGKLADPTVIPLSPTAVGSGLLGIMKRTIEMPVRIIAPPVKKGD</sequence>
<dbReference type="Proteomes" id="UP000885690">
    <property type="component" value="Unassembled WGS sequence"/>
</dbReference>
<feature type="non-terminal residue" evidence="2">
    <location>
        <position position="1"/>
    </location>
</feature>
<dbReference type="Pfam" id="PF13116">
    <property type="entry name" value="YhdP"/>
    <property type="match status" value="1"/>
</dbReference>
<feature type="domain" description="YhdP central" evidence="1">
    <location>
        <begin position="692"/>
        <end position="1006"/>
    </location>
</feature>
<dbReference type="GO" id="GO:0005886">
    <property type="term" value="C:plasma membrane"/>
    <property type="evidence" value="ECO:0007669"/>
    <property type="project" value="TreeGrafter"/>
</dbReference>
<proteinExistence type="predicted"/>
<dbReference type="PANTHER" id="PTHR30441:SF4">
    <property type="entry name" value="PROTEIN ASMA"/>
    <property type="match status" value="1"/>
</dbReference>
<protein>
    <submittedName>
        <fullName evidence="2">DUF748 domain-containing protein</fullName>
    </submittedName>
</protein>
<dbReference type="GO" id="GO:0090313">
    <property type="term" value="P:regulation of protein targeting to membrane"/>
    <property type="evidence" value="ECO:0007669"/>
    <property type="project" value="TreeGrafter"/>
</dbReference>
<evidence type="ECO:0000259" key="1">
    <source>
        <dbReference type="Pfam" id="PF13116"/>
    </source>
</evidence>
<name>A0A7C0Y5R6_9BACT</name>
<comment type="caution">
    <text evidence="2">The sequence shown here is derived from an EMBL/GenBank/DDBJ whole genome shotgun (WGS) entry which is preliminary data.</text>
</comment>
<dbReference type="AlphaFoldDB" id="A0A7C0Y5R6"/>
<dbReference type="EMBL" id="DQWS01000110">
    <property type="protein sequence ID" value="HDD52995.1"/>
    <property type="molecule type" value="Genomic_DNA"/>
</dbReference>
<dbReference type="InterPro" id="IPR052894">
    <property type="entry name" value="AsmA-related"/>
</dbReference>
<gene>
    <name evidence="2" type="ORF">ENF32_02875</name>
</gene>